<gene>
    <name evidence="1" type="ORF">LES8486_01772</name>
    <name evidence="2" type="ORF">LES9216_00137</name>
</gene>
<evidence type="ECO:0008006" key="5">
    <source>
        <dbReference type="Google" id="ProtNLM"/>
    </source>
</evidence>
<keyword evidence="4" id="KW-1185">Reference proteome</keyword>
<dbReference type="EMBL" id="OKQU01000001">
    <property type="protein sequence ID" value="SPE06250.1"/>
    <property type="molecule type" value="Genomic_DNA"/>
</dbReference>
<proteinExistence type="predicted"/>
<dbReference type="Proteomes" id="UP000239237">
    <property type="component" value="Unassembled WGS sequence"/>
</dbReference>
<evidence type="ECO:0000313" key="4">
    <source>
        <dbReference type="Proteomes" id="UP000239237"/>
    </source>
</evidence>
<evidence type="ECO:0000313" key="2">
    <source>
        <dbReference type="EMBL" id="SPE06250.1"/>
    </source>
</evidence>
<dbReference type="Gene3D" id="3.90.550.10">
    <property type="entry name" value="Spore Coat Polysaccharide Biosynthesis Protein SpsA, Chain A"/>
    <property type="match status" value="1"/>
</dbReference>
<accession>A0A2N9K7A8</accession>
<dbReference type="SUPFAM" id="SSF53448">
    <property type="entry name" value="Nucleotide-diphospho-sugar transferases"/>
    <property type="match status" value="1"/>
</dbReference>
<dbReference type="InterPro" id="IPR029044">
    <property type="entry name" value="Nucleotide-diphossugar_trans"/>
</dbReference>
<reference evidence="1 4" key="2">
    <citation type="submission" date="2018-02" db="EMBL/GenBank/DDBJ databases">
        <authorList>
            <person name="Rodrigo-Torres L."/>
            <person name="Arahal R. D."/>
            <person name="Lucena T."/>
        </authorList>
    </citation>
    <scope>NUCLEOTIDE SEQUENCE [LARGE SCALE GENOMIC DNA]</scope>
    <source>
        <strain evidence="1 4">CECT 8486</strain>
    </source>
</reference>
<organism evidence="2 3">
    <name type="scientific">Leuconostoc suionicum</name>
    <dbReference type="NCBI Taxonomy" id="1511761"/>
    <lineage>
        <taxon>Bacteria</taxon>
        <taxon>Bacillati</taxon>
        <taxon>Bacillota</taxon>
        <taxon>Bacilli</taxon>
        <taxon>Lactobacillales</taxon>
        <taxon>Lactobacillaceae</taxon>
        <taxon>Leuconostoc</taxon>
    </lineage>
</organism>
<evidence type="ECO:0000313" key="3">
    <source>
        <dbReference type="Proteomes" id="UP000237923"/>
    </source>
</evidence>
<sequence>MLVFDIFDNINIRYYYNSQSKGPGFSRQFGMDKALGQDYMFMDAGDQLHFTGALLEFFNIIKNSGNHEIIIARYIEQYRIKDGSFRYDTHPQNDWKASYGKWFSAKYIKCIGLRWLDNLRIYEDTYFVGLACELSADIYYKNSVVYTWLCNPNSIVRKKENKFYQQLHLWAYMNRNYFKFLKNKMSNRLQDDFNGYWVELFFKEQNYNPVDQSKYILQNQLILEENQKLWLVCQRNLIRNINKWAKKNKKYLNQDTKKVQIYLEKLNTMAQHDNNNATNDI</sequence>
<name>A0A2N9K7A8_9LACO</name>
<evidence type="ECO:0000313" key="1">
    <source>
        <dbReference type="EMBL" id="SPD94588.1"/>
    </source>
</evidence>
<dbReference type="AlphaFoldDB" id="A0A2N9K7A8"/>
<protein>
    <recommendedName>
        <fullName evidence="5">Glycosyl transferase family 2</fullName>
    </recommendedName>
</protein>
<reference evidence="2 3" key="1">
    <citation type="submission" date="2018-02" db="EMBL/GenBank/DDBJ databases">
        <authorList>
            <person name="Cohen D.B."/>
            <person name="Kent A.D."/>
        </authorList>
    </citation>
    <scope>NUCLEOTIDE SEQUENCE [LARGE SCALE GENOMIC DNA]</scope>
    <source>
        <strain evidence="2 3">CECT 9216</strain>
    </source>
</reference>
<dbReference type="EMBL" id="OKQR01000004">
    <property type="protein sequence ID" value="SPD94588.1"/>
    <property type="molecule type" value="Genomic_DNA"/>
</dbReference>
<dbReference type="Proteomes" id="UP000237923">
    <property type="component" value="Unassembled WGS sequence"/>
</dbReference>